<dbReference type="KEGG" id="ela:UCREL1_4645"/>
<gene>
    <name evidence="2" type="ORF">UCREL1_4645</name>
</gene>
<evidence type="ECO:0000313" key="2">
    <source>
        <dbReference type="EMBL" id="EMR68341.1"/>
    </source>
</evidence>
<feature type="region of interest" description="Disordered" evidence="1">
    <location>
        <begin position="1"/>
        <end position="163"/>
    </location>
</feature>
<organism evidence="2 3">
    <name type="scientific">Eutypa lata (strain UCR-EL1)</name>
    <name type="common">Grapevine dieback disease fungus</name>
    <name type="synonym">Eutypa armeniacae</name>
    <dbReference type="NCBI Taxonomy" id="1287681"/>
    <lineage>
        <taxon>Eukaryota</taxon>
        <taxon>Fungi</taxon>
        <taxon>Dikarya</taxon>
        <taxon>Ascomycota</taxon>
        <taxon>Pezizomycotina</taxon>
        <taxon>Sordariomycetes</taxon>
        <taxon>Xylariomycetidae</taxon>
        <taxon>Xylariales</taxon>
        <taxon>Diatrypaceae</taxon>
        <taxon>Eutypa</taxon>
    </lineage>
</organism>
<protein>
    <submittedName>
        <fullName evidence="2">Uncharacterized protein</fullName>
    </submittedName>
</protein>
<dbReference type="AlphaFoldDB" id="M7TEI6"/>
<dbReference type="EMBL" id="KB706255">
    <property type="protein sequence ID" value="EMR68341.1"/>
    <property type="molecule type" value="Genomic_DNA"/>
</dbReference>
<dbReference type="eggNOG" id="ENOG502SPID">
    <property type="taxonomic scope" value="Eukaryota"/>
</dbReference>
<reference evidence="3" key="1">
    <citation type="journal article" date="2013" name="Genome Announc.">
        <title>Draft genome sequence of the grapevine dieback fungus Eutypa lata UCR-EL1.</title>
        <authorList>
            <person name="Blanco-Ulate B."/>
            <person name="Rolshausen P.E."/>
            <person name="Cantu D."/>
        </authorList>
    </citation>
    <scope>NUCLEOTIDE SEQUENCE [LARGE SCALE GENOMIC DNA]</scope>
    <source>
        <strain evidence="3">UCR-EL1</strain>
    </source>
</reference>
<dbReference type="STRING" id="1287681.M7TEI6"/>
<sequence length="163" mass="17572">MEPTGPAQPPSNAAYKTEGNPATSNPAEQREAQNRPHGKPTDERTPSSSQPPHQEAMPSSLGYGVRGAPPPGEEEFGRTSEQVGRHQELEGDKMRMLNEGDVADAVDRKPGASGSQPDLAGDLDRKKQEQASKRGSIKEQKERGQLSEFGDSRATRQEGLSEV</sequence>
<dbReference type="OMA" id="QMAMPGE"/>
<keyword evidence="3" id="KW-1185">Reference proteome</keyword>
<dbReference type="HOGENOM" id="CLU_130490_0_0_1"/>
<evidence type="ECO:0000313" key="3">
    <source>
        <dbReference type="Proteomes" id="UP000012174"/>
    </source>
</evidence>
<dbReference type="OrthoDB" id="3438962at2759"/>
<proteinExistence type="predicted"/>
<feature type="compositionally biased region" description="Basic and acidic residues" evidence="1">
    <location>
        <begin position="122"/>
        <end position="156"/>
    </location>
</feature>
<dbReference type="Proteomes" id="UP000012174">
    <property type="component" value="Unassembled WGS sequence"/>
</dbReference>
<evidence type="ECO:0000256" key="1">
    <source>
        <dbReference type="SAM" id="MobiDB-lite"/>
    </source>
</evidence>
<name>M7TEI6_EUTLA</name>
<feature type="compositionally biased region" description="Basic and acidic residues" evidence="1">
    <location>
        <begin position="75"/>
        <end position="98"/>
    </location>
</feature>
<accession>M7TEI6</accession>
<feature type="compositionally biased region" description="Basic and acidic residues" evidence="1">
    <location>
        <begin position="28"/>
        <end position="45"/>
    </location>
</feature>